<protein>
    <submittedName>
        <fullName evidence="1">Uncharacterized protein</fullName>
    </submittedName>
</protein>
<name>A0A6C0B6P3_9ZZZZ</name>
<dbReference type="EMBL" id="MN739079">
    <property type="protein sequence ID" value="QHS87198.1"/>
    <property type="molecule type" value="Genomic_DNA"/>
</dbReference>
<dbReference type="AlphaFoldDB" id="A0A6C0B6P3"/>
<organism evidence="1">
    <name type="scientific">viral metagenome</name>
    <dbReference type="NCBI Taxonomy" id="1070528"/>
    <lineage>
        <taxon>unclassified sequences</taxon>
        <taxon>metagenomes</taxon>
        <taxon>organismal metagenomes</taxon>
    </lineage>
</organism>
<proteinExistence type="predicted"/>
<accession>A0A6C0B6P3</accession>
<sequence>MSVAPPPATYTATNDLNILKNIFVPQYKLSNGYYHASVNSQLPGNVTVGDTTTNFAITLNGARVTTLSDVQTWALWRASENLNMNSNLVYNASSLKFLGGSIGSPYTIDATTGTINVSQYWLKGTALTLSGGLPAWSSYTALTNVNMNTKSITAVGSISLSSGGTLLSPASNVIAFSNAFGEKMRITASGSLSIGTTVGISGYSLNVGGASMFLSNIVVAADPTSNTSNAFFVNISTNAGEDFDTRIGARGANTNLILCTGIANTNKAQISVGGDFTLLEGAFTTTKPELASSIGGVALQNSYVTSRLNISLISSSTLTLASATQATTFLLTGNTTNLVLPGANASQGVYWAIKNVSSGSMNITPAGGSILNMPSPSFVMSSNVLLTIVYSGANSNYYAL</sequence>
<evidence type="ECO:0000313" key="1">
    <source>
        <dbReference type="EMBL" id="QHS87198.1"/>
    </source>
</evidence>
<reference evidence="1" key="1">
    <citation type="journal article" date="2020" name="Nature">
        <title>Giant virus diversity and host interactions through global metagenomics.</title>
        <authorList>
            <person name="Schulz F."/>
            <person name="Roux S."/>
            <person name="Paez-Espino D."/>
            <person name="Jungbluth S."/>
            <person name="Walsh D.A."/>
            <person name="Denef V.J."/>
            <person name="McMahon K.D."/>
            <person name="Konstantinidis K.T."/>
            <person name="Eloe-Fadrosh E.A."/>
            <person name="Kyrpides N.C."/>
            <person name="Woyke T."/>
        </authorList>
    </citation>
    <scope>NUCLEOTIDE SEQUENCE</scope>
    <source>
        <strain evidence="1">GVMAG-M-3300009684-20</strain>
    </source>
</reference>